<keyword evidence="3" id="KW-1185">Reference proteome</keyword>
<dbReference type="SUPFAM" id="SSF48452">
    <property type="entry name" value="TPR-like"/>
    <property type="match status" value="2"/>
</dbReference>
<sequence length="665" mass="71863">MDKNENRAPLPALEGPGAVTTFYAYEGGPARNGLLAATALQLAGDPSHAPVLVIDWDLDAPSLHAWLALDLDAACEEQGAAAPAPGLVEYFGALRDGLRRQRFANGDCGEALAEAVLDAVDWRNYAQRADGRRPLYLMRAGRFDDGYADRAGRLDWDGLFDACPALFRRFAARMRRHFGHVLIASRAGRSSSVSVCTTLLPDRIVGLFTPAPGSLDGLEGVVKRAIDYRCTHEDEQRPLIVYPVACSADGARSDPGQRWRRGDTSAGLAGYQPRLEALLRGAYGMTRLRLDSWFDELQLPLADAVAIAPAGAEQRALAPPAAGLLSWLAHGHFPWQSLAEVRLRTAVARNRADLAAASTANPLAIPLASSLARLGALCRDEGRTGEADELLVESLSLCRGALGEDHSQSRAGLRALAGLHHEAGRLHEARRDYELLAQGCARSVGAEHPETLGARARLACVLGQLGEGERALALHEQVVATCERLWDDFHVATLDSLEDLAVTLTGQHEFDRARVLCERVLDGRRRLQGGEHGDTLRCGQRLAQLLGEMGDLGNARRLLEAVLRARERHDGADATPTLQAREALAEILAAQGDLAAVRRIQESLAWTRERHLGASHPDTLSIQLRLASTLGQQGEEEAARRLRGRVAELRQRLEEAGGAGGFGRS</sequence>
<reference evidence="2 3" key="1">
    <citation type="submission" date="2020-04" db="EMBL/GenBank/DDBJ databases">
        <title>Massilia sp. nov., a cold adapted bacteria isolated from Arctic soil.</title>
        <authorList>
            <person name="Son J."/>
            <person name="Ka J.-O."/>
        </authorList>
    </citation>
    <scope>NUCLEOTIDE SEQUENCE [LARGE SCALE GENOMIC DNA]</scope>
    <source>
        <strain evidence="2 3">ML15P13</strain>
    </source>
</reference>
<proteinExistence type="predicted"/>
<dbReference type="RefSeq" id="WP_171081500.1">
    <property type="nucleotide sequence ID" value="NZ_JABAIV010000001.1"/>
</dbReference>
<organism evidence="2 3">
    <name type="scientific">Telluria aromaticivorans</name>
    <dbReference type="NCBI Taxonomy" id="2725995"/>
    <lineage>
        <taxon>Bacteria</taxon>
        <taxon>Pseudomonadati</taxon>
        <taxon>Pseudomonadota</taxon>
        <taxon>Betaproteobacteria</taxon>
        <taxon>Burkholderiales</taxon>
        <taxon>Oxalobacteraceae</taxon>
        <taxon>Telluria group</taxon>
        <taxon>Telluria</taxon>
    </lineage>
</organism>
<keyword evidence="1" id="KW-0175">Coiled coil</keyword>
<evidence type="ECO:0000256" key="1">
    <source>
        <dbReference type="SAM" id="Coils"/>
    </source>
</evidence>
<accession>A0A7Y2NZA7</accession>
<dbReference type="Gene3D" id="1.25.40.10">
    <property type="entry name" value="Tetratricopeptide repeat domain"/>
    <property type="match status" value="2"/>
</dbReference>
<dbReference type="PANTHER" id="PTHR46082:SF6">
    <property type="entry name" value="AAA+ ATPASE DOMAIN-CONTAINING PROTEIN-RELATED"/>
    <property type="match status" value="1"/>
</dbReference>
<dbReference type="Pfam" id="PF13424">
    <property type="entry name" value="TPR_12"/>
    <property type="match status" value="2"/>
</dbReference>
<dbReference type="InterPro" id="IPR053137">
    <property type="entry name" value="NLR-like"/>
</dbReference>
<dbReference type="Gene3D" id="3.40.50.300">
    <property type="entry name" value="P-loop containing nucleotide triphosphate hydrolases"/>
    <property type="match status" value="1"/>
</dbReference>
<dbReference type="InterPro" id="IPR027417">
    <property type="entry name" value="P-loop_NTPase"/>
</dbReference>
<dbReference type="InterPro" id="IPR011990">
    <property type="entry name" value="TPR-like_helical_dom_sf"/>
</dbReference>
<dbReference type="Proteomes" id="UP000533905">
    <property type="component" value="Unassembled WGS sequence"/>
</dbReference>
<dbReference type="PANTHER" id="PTHR46082">
    <property type="entry name" value="ATP/GTP-BINDING PROTEIN-RELATED"/>
    <property type="match status" value="1"/>
</dbReference>
<protein>
    <submittedName>
        <fullName evidence="2">Tetratricopeptide repeat protein</fullName>
    </submittedName>
</protein>
<name>A0A7Y2NZA7_9BURK</name>
<dbReference type="AlphaFoldDB" id="A0A7Y2NZA7"/>
<evidence type="ECO:0000313" key="2">
    <source>
        <dbReference type="EMBL" id="NNG22286.1"/>
    </source>
</evidence>
<feature type="coiled-coil region" evidence="1">
    <location>
        <begin position="632"/>
        <end position="659"/>
    </location>
</feature>
<gene>
    <name evidence="2" type="ORF">HGB41_04645</name>
</gene>
<dbReference type="EMBL" id="JABAIV010000001">
    <property type="protein sequence ID" value="NNG22286.1"/>
    <property type="molecule type" value="Genomic_DNA"/>
</dbReference>
<evidence type="ECO:0000313" key="3">
    <source>
        <dbReference type="Proteomes" id="UP000533905"/>
    </source>
</evidence>
<dbReference type="Pfam" id="PF13374">
    <property type="entry name" value="TPR_10"/>
    <property type="match status" value="2"/>
</dbReference>
<comment type="caution">
    <text evidence="2">The sequence shown here is derived from an EMBL/GenBank/DDBJ whole genome shotgun (WGS) entry which is preliminary data.</text>
</comment>